<dbReference type="GO" id="GO:0042254">
    <property type="term" value="P:ribosome biogenesis"/>
    <property type="evidence" value="ECO:0007669"/>
    <property type="project" value="TreeGrafter"/>
</dbReference>
<evidence type="ECO:0000313" key="8">
    <source>
        <dbReference type="Proteomes" id="UP001054837"/>
    </source>
</evidence>
<dbReference type="EMBL" id="BPLQ01001908">
    <property type="protein sequence ID" value="GIX86694.1"/>
    <property type="molecule type" value="Genomic_DNA"/>
</dbReference>
<keyword evidence="3 4" id="KW-0067">ATP-binding</keyword>
<protein>
    <submittedName>
        <fullName evidence="7">Nuclear valosin-containing protein-like</fullName>
    </submittedName>
</protein>
<feature type="compositionally biased region" description="Basic and acidic residues" evidence="5">
    <location>
        <begin position="63"/>
        <end position="72"/>
    </location>
</feature>
<evidence type="ECO:0000256" key="1">
    <source>
        <dbReference type="ARBA" id="ARBA00006914"/>
    </source>
</evidence>
<dbReference type="Pfam" id="PF00004">
    <property type="entry name" value="AAA"/>
    <property type="match status" value="2"/>
</dbReference>
<dbReference type="PANTHER" id="PTHR23077:SF171">
    <property type="entry name" value="NUCLEAR VALOSIN-CONTAINING PROTEIN-LIKE"/>
    <property type="match status" value="1"/>
</dbReference>
<dbReference type="CDD" id="cd19511">
    <property type="entry name" value="RecA-like_CDC48_r2-like"/>
    <property type="match status" value="1"/>
</dbReference>
<dbReference type="GO" id="GO:0003723">
    <property type="term" value="F:RNA binding"/>
    <property type="evidence" value="ECO:0007669"/>
    <property type="project" value="TreeGrafter"/>
</dbReference>
<dbReference type="PANTHER" id="PTHR23077">
    <property type="entry name" value="AAA-FAMILY ATPASE"/>
    <property type="match status" value="1"/>
</dbReference>
<feature type="region of interest" description="Disordered" evidence="5">
    <location>
        <begin position="1"/>
        <end position="37"/>
    </location>
</feature>
<name>A0AAV4NPI0_9ARAC</name>
<feature type="domain" description="AAA+ ATPase" evidence="6">
    <location>
        <begin position="429"/>
        <end position="566"/>
    </location>
</feature>
<dbReference type="PROSITE" id="PS00674">
    <property type="entry name" value="AAA"/>
    <property type="match status" value="1"/>
</dbReference>
<dbReference type="Proteomes" id="UP001054837">
    <property type="component" value="Unassembled WGS sequence"/>
</dbReference>
<dbReference type="InterPro" id="IPR003959">
    <property type="entry name" value="ATPase_AAA_core"/>
</dbReference>
<dbReference type="Gene3D" id="3.40.50.300">
    <property type="entry name" value="P-loop containing nucleotide triphosphate hydrolases"/>
    <property type="match status" value="2"/>
</dbReference>
<comment type="caution">
    <text evidence="7">The sequence shown here is derived from an EMBL/GenBank/DDBJ whole genome shotgun (WGS) entry which is preliminary data.</text>
</comment>
<proteinExistence type="inferred from homology"/>
<feature type="domain" description="AAA+ ATPase" evidence="6">
    <location>
        <begin position="129"/>
        <end position="266"/>
    </location>
</feature>
<feature type="compositionally biased region" description="Basic and acidic residues" evidence="5">
    <location>
        <begin position="1"/>
        <end position="17"/>
    </location>
</feature>
<evidence type="ECO:0000259" key="6">
    <source>
        <dbReference type="SMART" id="SM00382"/>
    </source>
</evidence>
<dbReference type="FunFam" id="3.40.50.300:FF:000365">
    <property type="entry name" value="Ribosome biogenesis ATPase RIX7"/>
    <property type="match status" value="1"/>
</dbReference>
<evidence type="ECO:0000313" key="7">
    <source>
        <dbReference type="EMBL" id="GIX86694.1"/>
    </source>
</evidence>
<dbReference type="InterPro" id="IPR027417">
    <property type="entry name" value="P-loop_NTPase"/>
</dbReference>
<feature type="region of interest" description="Disordered" evidence="5">
    <location>
        <begin position="53"/>
        <end position="87"/>
    </location>
</feature>
<dbReference type="GO" id="GO:1990275">
    <property type="term" value="F:preribosome binding"/>
    <property type="evidence" value="ECO:0007669"/>
    <property type="project" value="TreeGrafter"/>
</dbReference>
<dbReference type="InterPro" id="IPR003960">
    <property type="entry name" value="ATPase_AAA_CS"/>
</dbReference>
<dbReference type="SUPFAM" id="SSF52540">
    <property type="entry name" value="P-loop containing nucleoside triphosphate hydrolases"/>
    <property type="match status" value="2"/>
</dbReference>
<dbReference type="Pfam" id="PF17862">
    <property type="entry name" value="AAA_lid_3"/>
    <property type="match status" value="1"/>
</dbReference>
<dbReference type="InterPro" id="IPR050168">
    <property type="entry name" value="AAA_ATPase_domain"/>
</dbReference>
<sequence>MAKKRGLSDSDRKESKRLPFSKQSTPMGNEKKESNILNDSLLKMYKKGLEAKKESLDLNETSPEDKPKDNDASTKTPARAGKRSKTIIPKNSTVDFSDVGGLDNHLKEILHMLVHFQVPTLFKKSEVPSVGGILLYGPPGCGKTHLARAIAGQLKVPLIEVMATELVHGISGESENKIRGIFEAAVAAGRCILFIDEIDVICPKRATTDNEMSKRMVAQMIKCLDELRDQEANVVVIGATNTPDSIDTSLRRGLRFTRELSIGLPNEEARFKILKILCKKIQLTPDFDFHWLAHHTPGYVGADLTTLVFTAMVIGLCRMYKQPLESDSDLQPTDGDKMQQKQSLKDVINWFESLHIPEEEMGNIYFTLEDFKAALKKCVPSSKREGFASVPDTTWDDIGSYENIKKELRKTIMWPVQYSKYFEENNLSSSKGILLYGPKGCGKTLLAKAIANECSINFLAVNGPELLNMYVGESEKAVRRCFERARNSAPCVIFFDEFDALCPPRSSSKENVAIERVVNQLLTEAAGIQERKQVFLVAATNRLDKIDSAMLRPGRLDKILYVGLPTHEEKNLDEGLNLETIAFDSRCEEFSGADLTNLVDEACFIAMEEMIESPSGLGKLVLSERHFAQAFKTVKSSFSEWDRKYFQQTTSRHSNVQ</sequence>
<dbReference type="Gene3D" id="1.10.8.60">
    <property type="match status" value="2"/>
</dbReference>
<evidence type="ECO:0000256" key="2">
    <source>
        <dbReference type="ARBA" id="ARBA00022741"/>
    </source>
</evidence>
<evidence type="ECO:0000256" key="5">
    <source>
        <dbReference type="SAM" id="MobiDB-lite"/>
    </source>
</evidence>
<comment type="similarity">
    <text evidence="1 4">Belongs to the AAA ATPase family.</text>
</comment>
<dbReference type="GO" id="GO:0016887">
    <property type="term" value="F:ATP hydrolysis activity"/>
    <property type="evidence" value="ECO:0007669"/>
    <property type="project" value="InterPro"/>
</dbReference>
<evidence type="ECO:0000256" key="3">
    <source>
        <dbReference type="ARBA" id="ARBA00022840"/>
    </source>
</evidence>
<dbReference type="GO" id="GO:0005524">
    <property type="term" value="F:ATP binding"/>
    <property type="evidence" value="ECO:0007669"/>
    <property type="project" value="UniProtKB-KW"/>
</dbReference>
<dbReference type="FunFam" id="3.40.50.300:FF:000149">
    <property type="entry name" value="Nuclear valosin-containing protein-like"/>
    <property type="match status" value="1"/>
</dbReference>
<keyword evidence="8" id="KW-1185">Reference proteome</keyword>
<keyword evidence="2 4" id="KW-0547">Nucleotide-binding</keyword>
<gene>
    <name evidence="7" type="primary">Nvl</name>
    <name evidence="7" type="ORF">CDAR_260651</name>
</gene>
<accession>A0AAV4NPI0</accession>
<dbReference type="AlphaFoldDB" id="A0AAV4NPI0"/>
<evidence type="ECO:0000256" key="4">
    <source>
        <dbReference type="RuleBase" id="RU003651"/>
    </source>
</evidence>
<reference evidence="7 8" key="1">
    <citation type="submission" date="2021-06" db="EMBL/GenBank/DDBJ databases">
        <title>Caerostris darwini draft genome.</title>
        <authorList>
            <person name="Kono N."/>
            <person name="Arakawa K."/>
        </authorList>
    </citation>
    <scope>NUCLEOTIDE SEQUENCE [LARGE SCALE GENOMIC DNA]</scope>
</reference>
<dbReference type="InterPro" id="IPR003593">
    <property type="entry name" value="AAA+_ATPase"/>
</dbReference>
<dbReference type="GO" id="GO:0005634">
    <property type="term" value="C:nucleus"/>
    <property type="evidence" value="ECO:0007669"/>
    <property type="project" value="TreeGrafter"/>
</dbReference>
<organism evidence="7 8">
    <name type="scientific">Caerostris darwini</name>
    <dbReference type="NCBI Taxonomy" id="1538125"/>
    <lineage>
        <taxon>Eukaryota</taxon>
        <taxon>Metazoa</taxon>
        <taxon>Ecdysozoa</taxon>
        <taxon>Arthropoda</taxon>
        <taxon>Chelicerata</taxon>
        <taxon>Arachnida</taxon>
        <taxon>Araneae</taxon>
        <taxon>Araneomorphae</taxon>
        <taxon>Entelegynae</taxon>
        <taxon>Araneoidea</taxon>
        <taxon>Araneidae</taxon>
        <taxon>Caerostris</taxon>
    </lineage>
</organism>
<dbReference type="SMART" id="SM00382">
    <property type="entry name" value="AAA"/>
    <property type="match status" value="2"/>
</dbReference>
<dbReference type="InterPro" id="IPR041569">
    <property type="entry name" value="AAA_lid_3"/>
</dbReference>